<feature type="transmembrane region" description="Helical" evidence="1">
    <location>
        <begin position="129"/>
        <end position="150"/>
    </location>
</feature>
<sequence length="160" mass="17766">MLVPMAVALELAAFGAMPEQVPRHVRFAGPPDAWWSRDSWLGFSAGMTVFFAAMILVGGVLLTISPSGFRLRDKEATRYWTREENWPLMRQRLWLLIAWLAGLFAIYLALSLGVFALAPSWGLPHWANLAVMVGGLVAGASWLFVSIRRLTTLPGRGARR</sequence>
<proteinExistence type="predicted"/>
<name>A0A1H9RXA1_9ACTN</name>
<dbReference type="Proteomes" id="UP000198815">
    <property type="component" value="Unassembled WGS sequence"/>
</dbReference>
<keyword evidence="1" id="KW-0812">Transmembrane</keyword>
<keyword evidence="3" id="KW-1185">Reference proteome</keyword>
<dbReference type="AlphaFoldDB" id="A0A1H9RXA1"/>
<dbReference type="EMBL" id="FOGZ01000010">
    <property type="protein sequence ID" value="SER77440.1"/>
    <property type="molecule type" value="Genomic_DNA"/>
</dbReference>
<keyword evidence="1" id="KW-1133">Transmembrane helix</keyword>
<evidence type="ECO:0000256" key="1">
    <source>
        <dbReference type="SAM" id="Phobius"/>
    </source>
</evidence>
<feature type="transmembrane region" description="Helical" evidence="1">
    <location>
        <begin position="93"/>
        <end position="117"/>
    </location>
</feature>
<feature type="transmembrane region" description="Helical" evidence="1">
    <location>
        <begin position="42"/>
        <end position="64"/>
    </location>
</feature>
<dbReference type="STRING" id="64702.SAMN05443377_1109"/>
<accession>A0A1H9RXA1</accession>
<reference evidence="2 3" key="1">
    <citation type="submission" date="2016-10" db="EMBL/GenBank/DDBJ databases">
        <authorList>
            <person name="de Groot N.N."/>
        </authorList>
    </citation>
    <scope>NUCLEOTIDE SEQUENCE [LARGE SCALE GENOMIC DNA]</scope>
    <source>
        <strain evidence="2 3">DSM 16859</strain>
    </source>
</reference>
<keyword evidence="1" id="KW-0472">Membrane</keyword>
<evidence type="ECO:0008006" key="4">
    <source>
        <dbReference type="Google" id="ProtNLM"/>
    </source>
</evidence>
<gene>
    <name evidence="2" type="ORF">SAMN05443377_1109</name>
</gene>
<protein>
    <recommendedName>
        <fullName evidence="4">DUF1648 domain-containing protein</fullName>
    </recommendedName>
</protein>
<organism evidence="2 3">
    <name type="scientific">Propionibacterium cyclohexanicum</name>
    <dbReference type="NCBI Taxonomy" id="64702"/>
    <lineage>
        <taxon>Bacteria</taxon>
        <taxon>Bacillati</taxon>
        <taxon>Actinomycetota</taxon>
        <taxon>Actinomycetes</taxon>
        <taxon>Propionibacteriales</taxon>
        <taxon>Propionibacteriaceae</taxon>
        <taxon>Propionibacterium</taxon>
    </lineage>
</organism>
<evidence type="ECO:0000313" key="3">
    <source>
        <dbReference type="Proteomes" id="UP000198815"/>
    </source>
</evidence>
<evidence type="ECO:0000313" key="2">
    <source>
        <dbReference type="EMBL" id="SER77440.1"/>
    </source>
</evidence>